<evidence type="ECO:0000313" key="7">
    <source>
        <dbReference type="Proteomes" id="UP000559256"/>
    </source>
</evidence>
<proteinExistence type="inferred from homology"/>
<dbReference type="Gene3D" id="3.40.462.20">
    <property type="match status" value="1"/>
</dbReference>
<dbReference type="GO" id="GO:0016491">
    <property type="term" value="F:oxidoreductase activity"/>
    <property type="evidence" value="ECO:0007669"/>
    <property type="project" value="UniProtKB-KW"/>
</dbReference>
<dbReference type="PANTHER" id="PTHR42973:SF13">
    <property type="entry name" value="FAD-BINDING PCMH-TYPE DOMAIN-CONTAINING PROTEIN"/>
    <property type="match status" value="1"/>
</dbReference>
<dbReference type="InterPro" id="IPR016169">
    <property type="entry name" value="FAD-bd_PCMH_sub2"/>
</dbReference>
<name>A0A8H5LK17_9AGAR</name>
<dbReference type="PANTHER" id="PTHR42973">
    <property type="entry name" value="BINDING OXIDOREDUCTASE, PUTATIVE (AFU_ORTHOLOGUE AFUA_1G17690)-RELATED"/>
    <property type="match status" value="1"/>
</dbReference>
<comment type="caution">
    <text evidence="6">The sequence shown here is derived from an EMBL/GenBank/DDBJ whole genome shotgun (WGS) entry which is preliminary data.</text>
</comment>
<dbReference type="Gene3D" id="3.30.465.10">
    <property type="match status" value="1"/>
</dbReference>
<evidence type="ECO:0000313" key="6">
    <source>
        <dbReference type="EMBL" id="KAF5360067.1"/>
    </source>
</evidence>
<dbReference type="Proteomes" id="UP000559256">
    <property type="component" value="Unassembled WGS sequence"/>
</dbReference>
<gene>
    <name evidence="6" type="ORF">D9758_007587</name>
</gene>
<dbReference type="InterPro" id="IPR016167">
    <property type="entry name" value="FAD-bd_PCMH_sub1"/>
</dbReference>
<dbReference type="InterPro" id="IPR050416">
    <property type="entry name" value="FAD-linked_Oxidoreductase"/>
</dbReference>
<dbReference type="Pfam" id="PF01565">
    <property type="entry name" value="FAD_binding_4"/>
    <property type="match status" value="1"/>
</dbReference>
<keyword evidence="7" id="KW-1185">Reference proteome</keyword>
<keyword evidence="2" id="KW-0285">Flavoprotein</keyword>
<evidence type="ECO:0000256" key="2">
    <source>
        <dbReference type="ARBA" id="ARBA00022630"/>
    </source>
</evidence>
<dbReference type="SUPFAM" id="SSF56176">
    <property type="entry name" value="FAD-binding/transporter-associated domain-like"/>
    <property type="match status" value="1"/>
</dbReference>
<dbReference type="InterPro" id="IPR036318">
    <property type="entry name" value="FAD-bd_PCMH-like_sf"/>
</dbReference>
<dbReference type="PROSITE" id="PS51387">
    <property type="entry name" value="FAD_PCMH"/>
    <property type="match status" value="1"/>
</dbReference>
<dbReference type="OrthoDB" id="2151789at2759"/>
<dbReference type="InterPro" id="IPR016166">
    <property type="entry name" value="FAD-bd_PCMH"/>
</dbReference>
<dbReference type="InterPro" id="IPR006094">
    <property type="entry name" value="Oxid_FAD_bind_N"/>
</dbReference>
<keyword evidence="4" id="KW-0560">Oxidoreductase</keyword>
<protein>
    <recommendedName>
        <fullName evidence="5">FAD-binding PCMH-type domain-containing protein</fullName>
    </recommendedName>
</protein>
<dbReference type="AlphaFoldDB" id="A0A8H5LK17"/>
<evidence type="ECO:0000256" key="1">
    <source>
        <dbReference type="ARBA" id="ARBA00005466"/>
    </source>
</evidence>
<dbReference type="GO" id="GO:0071949">
    <property type="term" value="F:FAD binding"/>
    <property type="evidence" value="ECO:0007669"/>
    <property type="project" value="InterPro"/>
</dbReference>
<evidence type="ECO:0000256" key="3">
    <source>
        <dbReference type="ARBA" id="ARBA00022827"/>
    </source>
</evidence>
<evidence type="ECO:0000256" key="4">
    <source>
        <dbReference type="ARBA" id="ARBA00023002"/>
    </source>
</evidence>
<keyword evidence="3" id="KW-0274">FAD</keyword>
<accession>A0A8H5LK17</accession>
<sequence>MDIKRNRVAMAGRFLNPCCFPASLSFLSVSDSEREMRLVTLVTLTNAILVGLSLCLTRTRAHSGFGVDYCDGDQNQKAFDATDASRIRAALRCCAILETHFPENVHWPSSTAYDTQQQSYYSGEQASLSPACRVSPSTASDVSTIITVARENHCQFAVRTGGHGTWNGASNIGPNGFTIDMQMLRGVDLSLSTSEDGNGYGSGSFVAVGAGCRWTDVYAALRPWNLTVVGGRVGDVGVAGFLLGGGIGFLSSEHGFGSDNVLNYEVVLADGSIVNANTEEHADLFWAFKLGSTNFGIVTRFDLAAFPQGQVWGGSRFYAVKDARDLLDGLVSFTSTNGNKLKGFFGLLIAWEPTQKDYIVWSLQTFLEPVAHPPSNSWPSFKSLTPLVDMMGIRDLVDITEEFKDADPGKQGRSHWLTMTYKADAQFHMDIHAKGVEIFEAYQDRPGVQWGVGIQATPNVKASLRNGGNPARLSEGEDDLWVLIITTNWIDPADDVVMKVNSQALLEWAENEAQARGIFHPYIYMNYAYGGQSVLERSVDEESLRRMREVKMAYDSSGVLDELWPGGFKLRLRNDVHDRSEL</sequence>
<feature type="domain" description="FAD-binding PCMH-type" evidence="5">
    <location>
        <begin position="126"/>
        <end position="308"/>
    </location>
</feature>
<dbReference type="EMBL" id="JAACJM010000045">
    <property type="protein sequence ID" value="KAF5360067.1"/>
    <property type="molecule type" value="Genomic_DNA"/>
</dbReference>
<evidence type="ECO:0000259" key="5">
    <source>
        <dbReference type="PROSITE" id="PS51387"/>
    </source>
</evidence>
<organism evidence="6 7">
    <name type="scientific">Tetrapyrgos nigripes</name>
    <dbReference type="NCBI Taxonomy" id="182062"/>
    <lineage>
        <taxon>Eukaryota</taxon>
        <taxon>Fungi</taxon>
        <taxon>Dikarya</taxon>
        <taxon>Basidiomycota</taxon>
        <taxon>Agaricomycotina</taxon>
        <taxon>Agaricomycetes</taxon>
        <taxon>Agaricomycetidae</taxon>
        <taxon>Agaricales</taxon>
        <taxon>Marasmiineae</taxon>
        <taxon>Marasmiaceae</taxon>
        <taxon>Tetrapyrgos</taxon>
    </lineage>
</organism>
<reference evidence="6 7" key="1">
    <citation type="journal article" date="2020" name="ISME J.">
        <title>Uncovering the hidden diversity of litter-decomposition mechanisms in mushroom-forming fungi.</title>
        <authorList>
            <person name="Floudas D."/>
            <person name="Bentzer J."/>
            <person name="Ahren D."/>
            <person name="Johansson T."/>
            <person name="Persson P."/>
            <person name="Tunlid A."/>
        </authorList>
    </citation>
    <scope>NUCLEOTIDE SEQUENCE [LARGE SCALE GENOMIC DNA]</scope>
    <source>
        <strain evidence="6 7">CBS 291.85</strain>
    </source>
</reference>
<dbReference type="Gene3D" id="3.30.43.10">
    <property type="entry name" value="Uridine Diphospho-n-acetylenolpyruvylglucosamine Reductase, domain 2"/>
    <property type="match status" value="1"/>
</dbReference>
<comment type="similarity">
    <text evidence="1">Belongs to the oxygen-dependent FAD-linked oxidoreductase family.</text>
</comment>